<evidence type="ECO:0000256" key="4">
    <source>
        <dbReference type="ARBA" id="ARBA00023136"/>
    </source>
</evidence>
<reference evidence="7 8" key="1">
    <citation type="journal article" date="2018" name="Nat. Ecol. Evol.">
        <title>Genomic signatures of mitonuclear coevolution across populations of Tigriopus californicus.</title>
        <authorList>
            <person name="Barreto F.S."/>
            <person name="Watson E.T."/>
            <person name="Lima T.G."/>
            <person name="Willett C.S."/>
            <person name="Edmands S."/>
            <person name="Li W."/>
            <person name="Burton R.S."/>
        </authorList>
    </citation>
    <scope>NUCLEOTIDE SEQUENCE [LARGE SCALE GENOMIC DNA]</scope>
    <source>
        <strain evidence="7 8">San Diego</strain>
    </source>
</reference>
<proteinExistence type="predicted"/>
<gene>
    <name evidence="7" type="ORF">TCAL_05081</name>
</gene>
<protein>
    <recommendedName>
        <fullName evidence="6">RDD domain-containing protein</fullName>
    </recommendedName>
</protein>
<feature type="transmembrane region" description="Helical" evidence="5">
    <location>
        <begin position="216"/>
        <end position="233"/>
    </location>
</feature>
<sequence>MAAVESNDMMSAAEYSASVEQWLHQAYHWQIFALGFPSYLAYQASVQAQQNLGALSGRVPSHPGGLHSVGGVAAGGPRLHRGSPPVFQVFTIPPIWKRFVAELIDFLTLFVLKLFITYIAIDSLELFDVESFFRKHDRSLYLLAAGKEIDVEDAFELTSDIVLLEIIHRFVVCIFEILCTFKGPAAIPGGATPGKLLMGLRIYKCDNVRSVLKNTAVALLFPVCITFLFMPGYRTLYDVMSKSIVVEVDIESLRRQRNPEVARHQ</sequence>
<keyword evidence="3 5" id="KW-1133">Transmembrane helix</keyword>
<comment type="subcellular location">
    <subcellularLocation>
        <location evidence="1">Membrane</location>
        <topology evidence="1">Multi-pass membrane protein</topology>
    </subcellularLocation>
</comment>
<dbReference type="AlphaFoldDB" id="A0A553NVI9"/>
<evidence type="ECO:0000313" key="8">
    <source>
        <dbReference type="Proteomes" id="UP000318571"/>
    </source>
</evidence>
<evidence type="ECO:0000256" key="5">
    <source>
        <dbReference type="SAM" id="Phobius"/>
    </source>
</evidence>
<name>A0A553NVI9_TIGCA</name>
<feature type="domain" description="RDD" evidence="6">
    <location>
        <begin position="93"/>
        <end position="209"/>
    </location>
</feature>
<dbReference type="OMA" id="QEQAGCE"/>
<dbReference type="InterPro" id="IPR010432">
    <property type="entry name" value="RDD"/>
</dbReference>
<keyword evidence="2 5" id="KW-0812">Transmembrane</keyword>
<dbReference type="Proteomes" id="UP000318571">
    <property type="component" value="Chromosome 1"/>
</dbReference>
<organism evidence="7 8">
    <name type="scientific">Tigriopus californicus</name>
    <name type="common">Marine copepod</name>
    <dbReference type="NCBI Taxonomy" id="6832"/>
    <lineage>
        <taxon>Eukaryota</taxon>
        <taxon>Metazoa</taxon>
        <taxon>Ecdysozoa</taxon>
        <taxon>Arthropoda</taxon>
        <taxon>Crustacea</taxon>
        <taxon>Multicrustacea</taxon>
        <taxon>Hexanauplia</taxon>
        <taxon>Copepoda</taxon>
        <taxon>Harpacticoida</taxon>
        <taxon>Harpacticidae</taxon>
        <taxon>Tigriopus</taxon>
    </lineage>
</organism>
<evidence type="ECO:0000256" key="2">
    <source>
        <dbReference type="ARBA" id="ARBA00022692"/>
    </source>
</evidence>
<feature type="transmembrane region" description="Helical" evidence="5">
    <location>
        <begin position="103"/>
        <end position="121"/>
    </location>
</feature>
<evidence type="ECO:0000256" key="3">
    <source>
        <dbReference type="ARBA" id="ARBA00022989"/>
    </source>
</evidence>
<keyword evidence="8" id="KW-1185">Reference proteome</keyword>
<comment type="caution">
    <text evidence="7">The sequence shown here is derived from an EMBL/GenBank/DDBJ whole genome shotgun (WGS) entry which is preliminary data.</text>
</comment>
<keyword evidence="4 5" id="KW-0472">Membrane</keyword>
<accession>A0A553NVI9</accession>
<dbReference type="Pfam" id="PF06271">
    <property type="entry name" value="RDD"/>
    <property type="match status" value="1"/>
</dbReference>
<dbReference type="InterPro" id="IPR039871">
    <property type="entry name" value="FAM8A1"/>
</dbReference>
<dbReference type="STRING" id="6832.A0A553NVI9"/>
<evidence type="ECO:0000256" key="1">
    <source>
        <dbReference type="ARBA" id="ARBA00004141"/>
    </source>
</evidence>
<dbReference type="PANTHER" id="PTHR13659:SF5">
    <property type="entry name" value="PROTEIN FAM8A1"/>
    <property type="match status" value="1"/>
</dbReference>
<dbReference type="GO" id="GO:0016020">
    <property type="term" value="C:membrane"/>
    <property type="evidence" value="ECO:0007669"/>
    <property type="project" value="UniProtKB-SubCell"/>
</dbReference>
<dbReference type="EMBL" id="VCGU01000010">
    <property type="protein sequence ID" value="TRY69440.1"/>
    <property type="molecule type" value="Genomic_DNA"/>
</dbReference>
<evidence type="ECO:0000259" key="6">
    <source>
        <dbReference type="Pfam" id="PF06271"/>
    </source>
</evidence>
<dbReference type="PANTHER" id="PTHR13659">
    <property type="entry name" value="AUTOSOMAL HIGHLY CONSERVED PROTEIN"/>
    <property type="match status" value="1"/>
</dbReference>
<evidence type="ECO:0000313" key="7">
    <source>
        <dbReference type="EMBL" id="TRY69440.1"/>
    </source>
</evidence>